<dbReference type="Gene3D" id="3.40.50.300">
    <property type="entry name" value="P-loop containing nucleotide triphosphate hydrolases"/>
    <property type="match status" value="1"/>
</dbReference>
<dbReference type="InterPro" id="IPR013374">
    <property type="entry name" value="ATPase_typ4_pilus-assembl_PilB"/>
</dbReference>
<evidence type="ECO:0000313" key="8">
    <source>
        <dbReference type="Proteomes" id="UP000315400"/>
    </source>
</evidence>
<dbReference type="GO" id="GO:0009297">
    <property type="term" value="P:pilus assembly"/>
    <property type="evidence" value="ECO:0007669"/>
    <property type="project" value="InterPro"/>
</dbReference>
<dbReference type="SMART" id="SM00382">
    <property type="entry name" value="AAA"/>
    <property type="match status" value="1"/>
</dbReference>
<accession>A0A540VXG5</accession>
<dbReference type="Gene3D" id="3.30.300.160">
    <property type="entry name" value="Type II secretion system, protein E, N-terminal domain"/>
    <property type="match status" value="1"/>
</dbReference>
<dbReference type="PANTHER" id="PTHR30258">
    <property type="entry name" value="TYPE II SECRETION SYSTEM PROTEIN GSPE-RELATED"/>
    <property type="match status" value="1"/>
</dbReference>
<evidence type="ECO:0000256" key="1">
    <source>
        <dbReference type="ARBA" id="ARBA00004496"/>
    </source>
</evidence>
<dbReference type="InterPro" id="IPR027417">
    <property type="entry name" value="P-loop_NTPase"/>
</dbReference>
<dbReference type="SUPFAM" id="SSF160246">
    <property type="entry name" value="EspE N-terminal domain-like"/>
    <property type="match status" value="1"/>
</dbReference>
<dbReference type="Pfam" id="PF00437">
    <property type="entry name" value="T2SSE"/>
    <property type="match status" value="1"/>
</dbReference>
<dbReference type="InterPro" id="IPR007831">
    <property type="entry name" value="T2SS_GspE_N"/>
</dbReference>
<dbReference type="InterPro" id="IPR001482">
    <property type="entry name" value="T2SS/T4SS_dom"/>
</dbReference>
<dbReference type="STRING" id="1260251.SPISAL_06750"/>
<dbReference type="GO" id="GO:0005524">
    <property type="term" value="F:ATP binding"/>
    <property type="evidence" value="ECO:0007669"/>
    <property type="project" value="UniProtKB-KW"/>
</dbReference>
<evidence type="ECO:0000313" key="7">
    <source>
        <dbReference type="EMBL" id="TQF00794.1"/>
    </source>
</evidence>
<evidence type="ECO:0000256" key="3">
    <source>
        <dbReference type="ARBA" id="ARBA00022490"/>
    </source>
</evidence>
<protein>
    <submittedName>
        <fullName evidence="7">Type IV-A pilus assembly ATPase PilB</fullName>
    </submittedName>
</protein>
<evidence type="ECO:0000256" key="5">
    <source>
        <dbReference type="ARBA" id="ARBA00022840"/>
    </source>
</evidence>
<feature type="domain" description="Bacterial type II secretion system protein E" evidence="6">
    <location>
        <begin position="374"/>
        <end position="388"/>
    </location>
</feature>
<organism evidence="7 8">
    <name type="scientific">Spiribacter salinus</name>
    <dbReference type="NCBI Taxonomy" id="1335746"/>
    <lineage>
        <taxon>Bacteria</taxon>
        <taxon>Pseudomonadati</taxon>
        <taxon>Pseudomonadota</taxon>
        <taxon>Gammaproteobacteria</taxon>
        <taxon>Chromatiales</taxon>
        <taxon>Ectothiorhodospiraceae</taxon>
        <taxon>Spiribacter</taxon>
    </lineage>
</organism>
<keyword evidence="5" id="KW-0067">ATP-binding</keyword>
<dbReference type="PROSITE" id="PS00662">
    <property type="entry name" value="T2SP_E"/>
    <property type="match status" value="1"/>
</dbReference>
<comment type="similarity">
    <text evidence="2">Belongs to the GSP E family.</text>
</comment>
<dbReference type="GO" id="GO:0005737">
    <property type="term" value="C:cytoplasm"/>
    <property type="evidence" value="ECO:0007669"/>
    <property type="project" value="UniProtKB-SubCell"/>
</dbReference>
<dbReference type="Proteomes" id="UP000315400">
    <property type="component" value="Unassembled WGS sequence"/>
</dbReference>
<dbReference type="Pfam" id="PF05157">
    <property type="entry name" value="MshEN"/>
    <property type="match status" value="1"/>
</dbReference>
<keyword evidence="3" id="KW-0963">Cytoplasm</keyword>
<dbReference type="FunFam" id="3.30.450.90:FF:000001">
    <property type="entry name" value="Type II secretion system ATPase GspE"/>
    <property type="match status" value="1"/>
</dbReference>
<evidence type="ECO:0000259" key="6">
    <source>
        <dbReference type="PROSITE" id="PS00662"/>
    </source>
</evidence>
<dbReference type="EMBL" id="VIFK01000005">
    <property type="protein sequence ID" value="TQF00794.1"/>
    <property type="molecule type" value="Genomic_DNA"/>
</dbReference>
<dbReference type="InterPro" id="IPR003593">
    <property type="entry name" value="AAA+_ATPase"/>
</dbReference>
<proteinExistence type="inferred from homology"/>
<comment type="caution">
    <text evidence="7">The sequence shown here is derived from an EMBL/GenBank/DDBJ whole genome shotgun (WGS) entry which is preliminary data.</text>
</comment>
<dbReference type="NCBIfam" id="TIGR02538">
    <property type="entry name" value="type_IV_pilB"/>
    <property type="match status" value="1"/>
</dbReference>
<dbReference type="PANTHER" id="PTHR30258:SF1">
    <property type="entry name" value="PROTEIN TRANSPORT PROTEIN HOFB HOMOLOG"/>
    <property type="match status" value="1"/>
</dbReference>
<gene>
    <name evidence="7" type="primary">pilB</name>
    <name evidence="7" type="ORF">FKY71_01835</name>
</gene>
<dbReference type="GO" id="GO:0005886">
    <property type="term" value="C:plasma membrane"/>
    <property type="evidence" value="ECO:0007669"/>
    <property type="project" value="TreeGrafter"/>
</dbReference>
<comment type="subcellular location">
    <subcellularLocation>
        <location evidence="1">Cytoplasm</location>
    </subcellularLocation>
</comment>
<dbReference type="FunFam" id="3.40.50.300:FF:000398">
    <property type="entry name" value="Type IV pilus assembly ATPase PilB"/>
    <property type="match status" value="1"/>
</dbReference>
<dbReference type="InterPro" id="IPR037257">
    <property type="entry name" value="T2SS_E_N_sf"/>
</dbReference>
<dbReference type="CDD" id="cd01129">
    <property type="entry name" value="PulE-GspE-like"/>
    <property type="match status" value="1"/>
</dbReference>
<dbReference type="AlphaFoldDB" id="A0A540VXG5"/>
<sequence length="557" mass="59991">MSGQPARPTLARRLINQSLATPAAIDQAVTTARAKGTSLVQHLLDSGLIPPADMAALLAEEFGLPLVDATALRPDSAALARLEPELLRRHHALPLRQEGDTLAVAISDPANVAALDEIRFHTGLPTTPVLAEDDALREQINRLAGAVDHDLNEASDTLEVRDAAPAGDTDTPVVRTINRLLLRAIREKASDIHVEPFDDQCRIRFRRDGLLHEVASPPGRMAGRLSARLKVMARLDIAERRLPQDGRLRLHTPDGEAVDFRVSVCPTLHGEKLVLRLLDTAQAALCPTQLGFSQDQLEHYQAAIERPHGMVLVTGPTGSGKTVTLYSALQQLNTEPRNVVTVEDPVEINLPGVNQISTNPRIGFDFPQALRAFLRQDPDVIMVGEIRDRETAEIAIKAAQTGHLVLSTLHTNDAPSAVTRLLNMGIPAWNIAASISLIVAQRLVRRLCPGCRRPLTLSRSAAEAAGLPAATTMQDPITVYEPVGCSRCIEGYSGRVGIHEVLPIDASLADQIVKGASTADITAVAHRRGLANLRTAGLEKVCAGATSLAEIDRVTRL</sequence>
<keyword evidence="4" id="KW-0547">Nucleotide-binding</keyword>
<dbReference type="Gene3D" id="3.30.450.90">
    <property type="match status" value="1"/>
</dbReference>
<name>A0A540VXG5_9GAMM</name>
<dbReference type="GO" id="GO:0016887">
    <property type="term" value="F:ATP hydrolysis activity"/>
    <property type="evidence" value="ECO:0007669"/>
    <property type="project" value="InterPro"/>
</dbReference>
<evidence type="ECO:0000256" key="2">
    <source>
        <dbReference type="ARBA" id="ARBA00006611"/>
    </source>
</evidence>
<evidence type="ECO:0000256" key="4">
    <source>
        <dbReference type="ARBA" id="ARBA00022741"/>
    </source>
</evidence>
<dbReference type="SUPFAM" id="SSF52540">
    <property type="entry name" value="P-loop containing nucleoside triphosphate hydrolases"/>
    <property type="match status" value="1"/>
</dbReference>
<reference evidence="7 8" key="1">
    <citation type="submission" date="2019-06" db="EMBL/GenBank/DDBJ databases">
        <title>Metagenome assembled Genome of Spiribacter salinus SL48-SHIP from the microbial mat of Salt Lake 48 (Novosibirsk region, Russia).</title>
        <authorList>
            <person name="Shipova A."/>
            <person name="Rozanov A.S."/>
            <person name="Bryanskaya A.V."/>
            <person name="Peltek S.E."/>
        </authorList>
    </citation>
    <scope>NUCLEOTIDE SEQUENCE [LARGE SCALE GENOMIC DNA]</scope>
    <source>
        <strain evidence="7">SL48-SHIP-2</strain>
    </source>
</reference>